<organism evidence="3 4">
    <name type="scientific">Listeria booriae</name>
    <dbReference type="NCBI Taxonomy" id="1552123"/>
    <lineage>
        <taxon>Bacteria</taxon>
        <taxon>Bacillati</taxon>
        <taxon>Bacillota</taxon>
        <taxon>Bacilli</taxon>
        <taxon>Bacillales</taxon>
        <taxon>Listeriaceae</taxon>
        <taxon>Listeria</taxon>
    </lineage>
</organism>
<dbReference type="GeneID" id="58717911"/>
<evidence type="ECO:0000256" key="1">
    <source>
        <dbReference type="SAM" id="MobiDB-lite"/>
    </source>
</evidence>
<feature type="compositionally biased region" description="Basic and acidic residues" evidence="1">
    <location>
        <begin position="46"/>
        <end position="57"/>
    </location>
</feature>
<accession>A0A099W6P5</accession>
<keyword evidence="2" id="KW-0732">Signal</keyword>
<evidence type="ECO:0000313" key="4">
    <source>
        <dbReference type="Proteomes" id="UP000029844"/>
    </source>
</evidence>
<proteinExistence type="predicted"/>
<reference evidence="3 4" key="1">
    <citation type="submission" date="2014-05" db="EMBL/GenBank/DDBJ databases">
        <title>Novel Listeriaceae from food processing environments.</title>
        <authorList>
            <person name="den Bakker H.C."/>
        </authorList>
    </citation>
    <scope>NUCLEOTIDE SEQUENCE [LARGE SCALE GENOMIC DNA]</scope>
    <source>
        <strain evidence="3 4">FSL A5-0281</strain>
    </source>
</reference>
<dbReference type="Proteomes" id="UP000029844">
    <property type="component" value="Unassembled WGS sequence"/>
</dbReference>
<sequence length="276" mass="29069">MNKKMVMIPILLGTLTLAGCGGSYSSDSSSGGGNSYGSNNNNYGKTMDDTAKKDTKSSSDTTTLSQKDVLATVKSKLTTDVIVMLPKNIPLSSKKDYLSAKTTSTSDNYQVVFYETKQPISVNSADLKDTEKATPLVTVSGKTYATEQEAADATGHMDNVNTGVNGVDLGSGITGYSDAGAGSTFLSWAEGRWSLSVRNTTSGNQQDSIDLAKKVVAKLETETLPAPHQVGGVKLEAVPNRADGNRISWQDGATTYMVTQFADPLDGISVATSFTD</sequence>
<dbReference type="RefSeq" id="WP_036086626.1">
    <property type="nucleotide sequence ID" value="NZ_CBCSHQ010000002.1"/>
</dbReference>
<dbReference type="STRING" id="1552123.EP57_11095"/>
<name>A0A099W6P5_9LIST</name>
<feature type="region of interest" description="Disordered" evidence="1">
    <location>
        <begin position="25"/>
        <end position="65"/>
    </location>
</feature>
<feature type="chain" id="PRO_5039320108" description="Lipoprotein" evidence="2">
    <location>
        <begin position="19"/>
        <end position="276"/>
    </location>
</feature>
<dbReference type="AlphaFoldDB" id="A0A099W6P5"/>
<evidence type="ECO:0008006" key="5">
    <source>
        <dbReference type="Google" id="ProtNLM"/>
    </source>
</evidence>
<dbReference type="eggNOG" id="ENOG5032QT1">
    <property type="taxonomic scope" value="Bacteria"/>
</dbReference>
<dbReference type="PROSITE" id="PS51257">
    <property type="entry name" value="PROKAR_LIPOPROTEIN"/>
    <property type="match status" value="1"/>
</dbReference>
<evidence type="ECO:0000313" key="3">
    <source>
        <dbReference type="EMBL" id="KGL40431.1"/>
    </source>
</evidence>
<dbReference type="OrthoDB" id="2138638at2"/>
<feature type="signal peptide" evidence="2">
    <location>
        <begin position="1"/>
        <end position="18"/>
    </location>
</feature>
<gene>
    <name evidence="3" type="ORF">EP57_11095</name>
</gene>
<keyword evidence="4" id="KW-1185">Reference proteome</keyword>
<comment type="caution">
    <text evidence="3">The sequence shown here is derived from an EMBL/GenBank/DDBJ whole genome shotgun (WGS) entry which is preliminary data.</text>
</comment>
<evidence type="ECO:0000256" key="2">
    <source>
        <dbReference type="SAM" id="SignalP"/>
    </source>
</evidence>
<dbReference type="EMBL" id="JNFA01000024">
    <property type="protein sequence ID" value="KGL40431.1"/>
    <property type="molecule type" value="Genomic_DNA"/>
</dbReference>
<feature type="compositionally biased region" description="Low complexity" evidence="1">
    <location>
        <begin position="36"/>
        <end position="45"/>
    </location>
</feature>
<protein>
    <recommendedName>
        <fullName evidence="5">Lipoprotein</fullName>
    </recommendedName>
</protein>